<keyword evidence="2" id="KW-1185">Reference proteome</keyword>
<dbReference type="EMBL" id="AWWV01009438">
    <property type="protein sequence ID" value="OMO86546.1"/>
    <property type="molecule type" value="Genomic_DNA"/>
</dbReference>
<protein>
    <recommendedName>
        <fullName evidence="3">Pentatricopeptide repeat-containing protein</fullName>
    </recommendedName>
</protein>
<evidence type="ECO:0008006" key="3">
    <source>
        <dbReference type="Google" id="ProtNLM"/>
    </source>
</evidence>
<sequence length="38" mass="4342">MYLSCGKRADAEIVRARMEEKGVRKQQGRSWVEANNSS</sequence>
<evidence type="ECO:0000313" key="1">
    <source>
        <dbReference type="EMBL" id="OMO86546.1"/>
    </source>
</evidence>
<reference evidence="1 2" key="1">
    <citation type="submission" date="2013-09" db="EMBL/GenBank/DDBJ databases">
        <title>Corchorus capsularis genome sequencing.</title>
        <authorList>
            <person name="Alam M."/>
            <person name="Haque M.S."/>
            <person name="Islam M.S."/>
            <person name="Emdad E.M."/>
            <person name="Islam M.M."/>
            <person name="Ahmed B."/>
            <person name="Halim A."/>
            <person name="Hossen Q.M.M."/>
            <person name="Hossain M.Z."/>
            <person name="Ahmed R."/>
            <person name="Khan M.M."/>
            <person name="Islam R."/>
            <person name="Rashid M.M."/>
            <person name="Khan S.A."/>
            <person name="Rahman M.S."/>
            <person name="Alam M."/>
        </authorList>
    </citation>
    <scope>NUCLEOTIDE SEQUENCE [LARGE SCALE GENOMIC DNA]</scope>
    <source>
        <strain evidence="2">cv. CVL-1</strain>
        <tissue evidence="1">Whole seedling</tissue>
    </source>
</reference>
<dbReference type="Proteomes" id="UP000188268">
    <property type="component" value="Unassembled WGS sequence"/>
</dbReference>
<name>A0A1R3IVE8_COCAP</name>
<accession>A0A1R3IVE8</accession>
<proteinExistence type="predicted"/>
<comment type="caution">
    <text evidence="1">The sequence shown here is derived from an EMBL/GenBank/DDBJ whole genome shotgun (WGS) entry which is preliminary data.</text>
</comment>
<dbReference type="Gramene" id="OMO86546">
    <property type="protein sequence ID" value="OMO86546"/>
    <property type="gene ID" value="CCACVL1_09561"/>
</dbReference>
<dbReference type="AlphaFoldDB" id="A0A1R3IVE8"/>
<organism evidence="1 2">
    <name type="scientific">Corchorus capsularis</name>
    <name type="common">Jute</name>
    <dbReference type="NCBI Taxonomy" id="210143"/>
    <lineage>
        <taxon>Eukaryota</taxon>
        <taxon>Viridiplantae</taxon>
        <taxon>Streptophyta</taxon>
        <taxon>Embryophyta</taxon>
        <taxon>Tracheophyta</taxon>
        <taxon>Spermatophyta</taxon>
        <taxon>Magnoliopsida</taxon>
        <taxon>eudicotyledons</taxon>
        <taxon>Gunneridae</taxon>
        <taxon>Pentapetalae</taxon>
        <taxon>rosids</taxon>
        <taxon>malvids</taxon>
        <taxon>Malvales</taxon>
        <taxon>Malvaceae</taxon>
        <taxon>Grewioideae</taxon>
        <taxon>Apeibeae</taxon>
        <taxon>Corchorus</taxon>
    </lineage>
</organism>
<evidence type="ECO:0000313" key="2">
    <source>
        <dbReference type="Proteomes" id="UP000188268"/>
    </source>
</evidence>
<gene>
    <name evidence="1" type="ORF">CCACVL1_09561</name>
</gene>